<gene>
    <name evidence="1" type="ORF">AB205_0060000</name>
</gene>
<dbReference type="AlphaFoldDB" id="A0A2G9RPL1"/>
<accession>A0A2G9RPL1</accession>
<dbReference type="EMBL" id="KV934940">
    <property type="protein sequence ID" value="PIO29695.1"/>
    <property type="molecule type" value="Genomic_DNA"/>
</dbReference>
<name>A0A2G9RPL1_AQUCT</name>
<evidence type="ECO:0000313" key="1">
    <source>
        <dbReference type="EMBL" id="PIO29695.1"/>
    </source>
</evidence>
<dbReference type="Proteomes" id="UP000228934">
    <property type="component" value="Unassembled WGS sequence"/>
</dbReference>
<evidence type="ECO:0000313" key="2">
    <source>
        <dbReference type="Proteomes" id="UP000228934"/>
    </source>
</evidence>
<protein>
    <submittedName>
        <fullName evidence="1">Uncharacterized protein</fullName>
    </submittedName>
</protein>
<organism evidence="1 2">
    <name type="scientific">Aquarana catesbeiana</name>
    <name type="common">American bullfrog</name>
    <name type="synonym">Rana catesbeiana</name>
    <dbReference type="NCBI Taxonomy" id="8400"/>
    <lineage>
        <taxon>Eukaryota</taxon>
        <taxon>Metazoa</taxon>
        <taxon>Chordata</taxon>
        <taxon>Craniata</taxon>
        <taxon>Vertebrata</taxon>
        <taxon>Euteleostomi</taxon>
        <taxon>Amphibia</taxon>
        <taxon>Batrachia</taxon>
        <taxon>Anura</taxon>
        <taxon>Neobatrachia</taxon>
        <taxon>Ranoidea</taxon>
        <taxon>Ranidae</taxon>
        <taxon>Aquarana</taxon>
    </lineage>
</organism>
<keyword evidence="2" id="KW-1185">Reference proteome</keyword>
<proteinExistence type="predicted"/>
<sequence>MNIRLTLCPIKYEKEKDFTGKYDEKILFFPQYMFAKIWGCDNLPSRGGHKRVQIIPVRKSTLHTVIGSEAFPGPVLHIHMLPLIGSVQ</sequence>
<reference evidence="2" key="1">
    <citation type="journal article" date="2017" name="Nat. Commun.">
        <title>The North American bullfrog draft genome provides insight into hormonal regulation of long noncoding RNA.</title>
        <authorList>
            <person name="Hammond S.A."/>
            <person name="Warren R.L."/>
            <person name="Vandervalk B.P."/>
            <person name="Kucuk E."/>
            <person name="Khan H."/>
            <person name="Gibb E.A."/>
            <person name="Pandoh P."/>
            <person name="Kirk H."/>
            <person name="Zhao Y."/>
            <person name="Jones M."/>
            <person name="Mungall A.J."/>
            <person name="Coope R."/>
            <person name="Pleasance S."/>
            <person name="Moore R.A."/>
            <person name="Holt R.A."/>
            <person name="Round J.M."/>
            <person name="Ohora S."/>
            <person name="Walle B.V."/>
            <person name="Veldhoen N."/>
            <person name="Helbing C.C."/>
            <person name="Birol I."/>
        </authorList>
    </citation>
    <scope>NUCLEOTIDE SEQUENCE [LARGE SCALE GENOMIC DNA]</scope>
</reference>